<keyword evidence="16" id="KW-1185">Reference proteome</keyword>
<dbReference type="PRINTS" id="PR00906">
    <property type="entry name" value="SECA"/>
</dbReference>
<keyword evidence="7" id="KW-0653">Protein transport</keyword>
<comment type="caution">
    <text evidence="15">The sequence shown here is derived from an EMBL/GenBank/DDBJ whole genome shotgun (WGS) entry which is preliminary data.</text>
</comment>
<dbReference type="GO" id="GO:0005524">
    <property type="term" value="F:ATP binding"/>
    <property type="evidence" value="ECO:0007669"/>
    <property type="project" value="UniProtKB-KW"/>
</dbReference>
<reference evidence="15 16" key="1">
    <citation type="journal article" date="2024" name="Nat. Commun.">
        <title>Phylogenomics reveals the evolutionary origins of lichenization in chlorophyte algae.</title>
        <authorList>
            <person name="Puginier C."/>
            <person name="Libourel C."/>
            <person name="Otte J."/>
            <person name="Skaloud P."/>
            <person name="Haon M."/>
            <person name="Grisel S."/>
            <person name="Petersen M."/>
            <person name="Berrin J.G."/>
            <person name="Delaux P.M."/>
            <person name="Dal Grande F."/>
            <person name="Keller J."/>
        </authorList>
    </citation>
    <scope>NUCLEOTIDE SEQUENCE [LARGE SCALE GENOMIC DNA]</scope>
    <source>
        <strain evidence="15 16">SAG 2043</strain>
    </source>
</reference>
<dbReference type="InterPro" id="IPR011115">
    <property type="entry name" value="SecA_DEAD"/>
</dbReference>
<keyword evidence="8" id="KW-1278">Translocase</keyword>
<dbReference type="EC" id="7.4.2.4" evidence="3"/>
<dbReference type="PROSITE" id="PS51196">
    <property type="entry name" value="SECA_MOTOR_DEAD"/>
    <property type="match status" value="1"/>
</dbReference>
<evidence type="ECO:0000256" key="3">
    <source>
        <dbReference type="ARBA" id="ARBA00012047"/>
    </source>
</evidence>
<dbReference type="PROSITE" id="PS51192">
    <property type="entry name" value="HELICASE_ATP_BIND_1"/>
    <property type="match status" value="1"/>
</dbReference>
<sequence>MLNRFTQFNFGATIQHLLNKGEEQLSGLSIPDHWKTHLEKLPAGEKRTLDRYFRSVKLINDLEPQIQRLADEELKAKTDEFRARLAKGETLDDLLVEAFAVVREVARRVLSMRHFDVQLVGGMVLHEGQIAEMQTGEGKTLVATLPAYLNALEGKGVHIVTVNDYLAQRDAKWMGKVFKFLGLTVAVVTEKMEDPGIKLAFQADVTYITSQQLCFTYLRDNMTRLPSAIALTRPLHYAIVDEADNVLIDECRNPMLISTVSLAGIDRFQVAKQVADKLIECKVDDKTGRVTRAGHYLLDRRQKSVVMNEDGLRRALDILGETGHMTELEQRKGRKPEANDLWDDEVPWGPFIVDAVRAKELYLRDVDYIVRDGEAQIINPSTGRVMPVSRWTDNIHQAVEAKEGLEVRPDNMTQASVTFQCFFRYYQKLCGMTGTAATEASEFYETYGLNVARVPTNKPIRRLDNDWLLFLDEADKIDHIGVTVLRQYRGIRRPVLIGTTSVQESDKVAAELRRLNVPYRLLNARPENVRKEAAIIAQAGYPGSITIATNMAGRGTDIILGGNPKGLALTYLEMACMPLMLKDPKEHDGNMKSPLPHWPKDKAKAKAKDITKAKAKDKAKDKSRPGDVKVTSPRAGKVRKEGKADNLGEMEDYLPDEVVGKLKRVRAEIRIRLKACGLLMEFSDAQLFLQRGVDRAEELRLLLIAGAKAKLKSEIVTHDHDHPWTTMNTHEQRMDYLNEFCEADKSFSSQDGFVLEAVAYAALALWLWLDEECEESGEHVRELGGLLVIGASMQDCIRNENQLKGRAGRQGDPGESQMMADMDDKMLQFGSIRDLMNQAGLKTLDNRLTVYEGLPGKIAKRVCDGERRKQEGWMRSLREDTKRYDEVMEVFRQHAYSLRRLIVCGTPAQRTDILHSYMQDWADSLVDECVDPRRRPADWDWAVLAHKIRAVVNPPPPPIPPPLPATAVSKPGGTALTDTDPNAAAAQTVDGKPLAVPQSLVPWSIQMKVELADHRRMLSSGEANASRPPLAGQFAPQANALRNHLGELLMVAYAGKKHLIGMIGRPSQPSRPWCRAHAVAFVRNWEKEMMAEVMDALWVDFLRDMQNLQNAVNVRAFSRMEPLAEFRIDAGASFVSLLAAFRAECVIAAFTGPTADARFNVQLAEAQQMVDEDRLLSDAPPVDGPLDAVAKDKGADMPVPQARGATADPSVSLTS</sequence>
<evidence type="ECO:0000256" key="9">
    <source>
        <dbReference type="ARBA" id="ARBA00023010"/>
    </source>
</evidence>
<dbReference type="InterPro" id="IPR044722">
    <property type="entry name" value="SecA_SF2_C"/>
</dbReference>
<evidence type="ECO:0000313" key="15">
    <source>
        <dbReference type="EMBL" id="KAK9806163.1"/>
    </source>
</evidence>
<comment type="catalytic activity">
    <reaction evidence="11">
        <text>ATP + H2O + chloroplast-proteinSide 1 = ADP + phosphate + chloroplast-proteinSide 2.</text>
        <dbReference type="EC" id="7.4.2.4"/>
    </reaction>
</comment>
<dbReference type="SUPFAM" id="SSF52540">
    <property type="entry name" value="P-loop containing nucleoside triphosphate hydrolases"/>
    <property type="match status" value="2"/>
</dbReference>
<dbReference type="CDD" id="cd17928">
    <property type="entry name" value="DEXDc_SecA"/>
    <property type="match status" value="1"/>
</dbReference>
<feature type="domain" description="Helicase ATP-binding" evidence="13">
    <location>
        <begin position="120"/>
        <end position="278"/>
    </location>
</feature>
<comment type="subcellular location">
    <subcellularLocation>
        <location evidence="1">Membrane</location>
        <topology evidence="1">Peripheral membrane protein</topology>
    </subcellularLocation>
</comment>
<evidence type="ECO:0000256" key="6">
    <source>
        <dbReference type="ARBA" id="ARBA00022840"/>
    </source>
</evidence>
<feature type="region of interest" description="Disordered" evidence="12">
    <location>
        <begin position="1175"/>
        <end position="1215"/>
    </location>
</feature>
<keyword evidence="9" id="KW-0811">Translocation</keyword>
<evidence type="ECO:0000256" key="1">
    <source>
        <dbReference type="ARBA" id="ARBA00004170"/>
    </source>
</evidence>
<dbReference type="InterPro" id="IPR020937">
    <property type="entry name" value="SecA_CS"/>
</dbReference>
<dbReference type="PANTHER" id="PTHR30612">
    <property type="entry name" value="SECA INNER MEMBRANE COMPONENT OF SEC PROTEIN SECRETION SYSTEM"/>
    <property type="match status" value="1"/>
</dbReference>
<protein>
    <recommendedName>
        <fullName evidence="3">chloroplast protein-transporting ATPase</fullName>
        <ecNumber evidence="3">7.4.2.4</ecNumber>
    </recommendedName>
</protein>
<dbReference type="SUPFAM" id="SSF81767">
    <property type="entry name" value="Pre-protein crosslinking domain of SecA"/>
    <property type="match status" value="1"/>
</dbReference>
<keyword evidence="10" id="KW-0472">Membrane</keyword>
<dbReference type="AlphaFoldDB" id="A0AAW1P8J6"/>
<dbReference type="InterPro" id="IPR011130">
    <property type="entry name" value="SecA_preprotein_X-link_dom"/>
</dbReference>
<dbReference type="GO" id="GO:0006605">
    <property type="term" value="P:protein targeting"/>
    <property type="evidence" value="ECO:0007669"/>
    <property type="project" value="InterPro"/>
</dbReference>
<dbReference type="Pfam" id="PF01043">
    <property type="entry name" value="SecA_PP_bind"/>
    <property type="match status" value="1"/>
</dbReference>
<dbReference type="SUPFAM" id="SSF81886">
    <property type="entry name" value="Helical scaffold and wing domains of SecA"/>
    <property type="match status" value="2"/>
</dbReference>
<dbReference type="Gene3D" id="3.90.1440.10">
    <property type="entry name" value="SecA, preprotein cross-linking domain"/>
    <property type="match status" value="1"/>
</dbReference>
<keyword evidence="6" id="KW-0067">ATP-binding</keyword>
<dbReference type="SMART" id="SM00957">
    <property type="entry name" value="SecA_DEAD"/>
    <property type="match status" value="1"/>
</dbReference>
<dbReference type="InterPro" id="IPR014018">
    <property type="entry name" value="SecA_motor_DEAD"/>
</dbReference>
<name>A0AAW1P8J6_9CHLO</name>
<dbReference type="InterPro" id="IPR036266">
    <property type="entry name" value="SecA_Wing/Scaffold_sf"/>
</dbReference>
<dbReference type="InterPro" id="IPR036670">
    <property type="entry name" value="SecA_X-link_sf"/>
</dbReference>
<dbReference type="InterPro" id="IPR011116">
    <property type="entry name" value="SecA_Wing/Scaffold"/>
</dbReference>
<feature type="compositionally biased region" description="Pro residues" evidence="12">
    <location>
        <begin position="953"/>
        <end position="964"/>
    </location>
</feature>
<dbReference type="GO" id="GO:0016020">
    <property type="term" value="C:membrane"/>
    <property type="evidence" value="ECO:0007669"/>
    <property type="project" value="UniProtKB-SubCell"/>
</dbReference>
<evidence type="ECO:0000256" key="4">
    <source>
        <dbReference type="ARBA" id="ARBA00022448"/>
    </source>
</evidence>
<dbReference type="Gene3D" id="3.40.50.300">
    <property type="entry name" value="P-loop containing nucleotide triphosphate hydrolases"/>
    <property type="match status" value="3"/>
</dbReference>
<dbReference type="PANTHER" id="PTHR30612:SF11">
    <property type="entry name" value="PROTEIN TRANSLOCASE SUBUNIT SECA2, CHLOROPLASTIC"/>
    <property type="match status" value="1"/>
</dbReference>
<dbReference type="EMBL" id="JALJOR010000014">
    <property type="protein sequence ID" value="KAK9806163.1"/>
    <property type="molecule type" value="Genomic_DNA"/>
</dbReference>
<evidence type="ECO:0000256" key="12">
    <source>
        <dbReference type="SAM" id="MobiDB-lite"/>
    </source>
</evidence>
<dbReference type="GO" id="GO:0017038">
    <property type="term" value="P:protein import"/>
    <property type="evidence" value="ECO:0007669"/>
    <property type="project" value="InterPro"/>
</dbReference>
<dbReference type="GO" id="GO:0006886">
    <property type="term" value="P:intracellular protein transport"/>
    <property type="evidence" value="ECO:0007669"/>
    <property type="project" value="InterPro"/>
</dbReference>
<comment type="similarity">
    <text evidence="2">Belongs to the SecA family.</text>
</comment>
<dbReference type="Gene3D" id="1.10.3060.10">
    <property type="entry name" value="Helical scaffold and wing domains of SecA"/>
    <property type="match status" value="2"/>
</dbReference>
<dbReference type="Proteomes" id="UP001489004">
    <property type="component" value="Unassembled WGS sequence"/>
</dbReference>
<evidence type="ECO:0000256" key="7">
    <source>
        <dbReference type="ARBA" id="ARBA00022927"/>
    </source>
</evidence>
<keyword evidence="4" id="KW-0813">Transport</keyword>
<feature type="domain" description="SecA family profile" evidence="14">
    <location>
        <begin position="34"/>
        <end position="848"/>
    </location>
</feature>
<organism evidence="15 16">
    <name type="scientific">[Myrmecia] bisecta</name>
    <dbReference type="NCBI Taxonomy" id="41462"/>
    <lineage>
        <taxon>Eukaryota</taxon>
        <taxon>Viridiplantae</taxon>
        <taxon>Chlorophyta</taxon>
        <taxon>core chlorophytes</taxon>
        <taxon>Trebouxiophyceae</taxon>
        <taxon>Trebouxiales</taxon>
        <taxon>Trebouxiaceae</taxon>
        <taxon>Myrmecia</taxon>
    </lineage>
</organism>
<dbReference type="SMART" id="SM00958">
    <property type="entry name" value="SecA_PP_bind"/>
    <property type="match status" value="1"/>
</dbReference>
<dbReference type="Pfam" id="PF07516">
    <property type="entry name" value="SecA_SW"/>
    <property type="match status" value="1"/>
</dbReference>
<evidence type="ECO:0000256" key="8">
    <source>
        <dbReference type="ARBA" id="ARBA00022967"/>
    </source>
</evidence>
<accession>A0AAW1P8J6</accession>
<dbReference type="InterPro" id="IPR000185">
    <property type="entry name" value="SecA"/>
</dbReference>
<evidence type="ECO:0000256" key="10">
    <source>
        <dbReference type="ARBA" id="ARBA00023136"/>
    </source>
</evidence>
<evidence type="ECO:0000259" key="14">
    <source>
        <dbReference type="PROSITE" id="PS51196"/>
    </source>
</evidence>
<evidence type="ECO:0000313" key="16">
    <source>
        <dbReference type="Proteomes" id="UP001489004"/>
    </source>
</evidence>
<dbReference type="HAMAP" id="MF_01382">
    <property type="entry name" value="SecA"/>
    <property type="match status" value="1"/>
</dbReference>
<dbReference type="GO" id="GO:0009941">
    <property type="term" value="C:chloroplast envelope"/>
    <property type="evidence" value="ECO:0007669"/>
    <property type="project" value="TreeGrafter"/>
</dbReference>
<keyword evidence="5" id="KW-0547">Nucleotide-binding</keyword>
<evidence type="ECO:0000256" key="2">
    <source>
        <dbReference type="ARBA" id="ARBA00007650"/>
    </source>
</evidence>
<dbReference type="PROSITE" id="PS01312">
    <property type="entry name" value="SECA"/>
    <property type="match status" value="1"/>
</dbReference>
<feature type="compositionally biased region" description="Basic and acidic residues" evidence="12">
    <location>
        <begin position="598"/>
        <end position="627"/>
    </location>
</feature>
<evidence type="ECO:0000259" key="13">
    <source>
        <dbReference type="PROSITE" id="PS51192"/>
    </source>
</evidence>
<evidence type="ECO:0000256" key="11">
    <source>
        <dbReference type="ARBA" id="ARBA00034043"/>
    </source>
</evidence>
<evidence type="ECO:0000256" key="5">
    <source>
        <dbReference type="ARBA" id="ARBA00022741"/>
    </source>
</evidence>
<dbReference type="InterPro" id="IPR014001">
    <property type="entry name" value="Helicase_ATP-bd"/>
</dbReference>
<proteinExistence type="inferred from homology"/>
<feature type="region of interest" description="Disordered" evidence="12">
    <location>
        <begin position="953"/>
        <end position="980"/>
    </location>
</feature>
<dbReference type="GO" id="GO:0016464">
    <property type="term" value="F:chloroplast protein-transporting ATPase activity"/>
    <property type="evidence" value="ECO:0007669"/>
    <property type="project" value="UniProtKB-EC"/>
</dbReference>
<dbReference type="InterPro" id="IPR027417">
    <property type="entry name" value="P-loop_NTPase"/>
</dbReference>
<dbReference type="Pfam" id="PF21090">
    <property type="entry name" value="P-loop_SecA"/>
    <property type="match status" value="2"/>
</dbReference>
<gene>
    <name evidence="15" type="ORF">WJX72_003697</name>
</gene>
<dbReference type="Pfam" id="PF07517">
    <property type="entry name" value="SecA_DEAD"/>
    <property type="match status" value="1"/>
</dbReference>
<feature type="region of interest" description="Disordered" evidence="12">
    <location>
        <begin position="585"/>
        <end position="640"/>
    </location>
</feature>